<dbReference type="EMBL" id="JAPXFL010000001">
    <property type="protein sequence ID" value="KAK9512805.1"/>
    <property type="molecule type" value="Genomic_DNA"/>
</dbReference>
<dbReference type="InterPro" id="IPR023198">
    <property type="entry name" value="PGP-like_dom2"/>
</dbReference>
<dbReference type="Proteomes" id="UP001461498">
    <property type="component" value="Unassembled WGS sequence"/>
</dbReference>
<sequence>MTICTQIPRLFSQGVLRIKPNIVTIRSGHSTNETAHNKDDCLSQFKPLNEFKFKPVTHVIMDLDGVVLDTANIYFRAHTRYLIKFKKRFTTEHKIHTFGVKDIDAAKYLVEHLDLPISPEVYVHGIWQELRVNLHKAKLVDGIKNLVCHLSENSIPLALVTSSNEKALHLKLKHHMWLTKHFCHVVTADDPNVKNGKPNPDIYYKAAKKFNNSPNDFSRYLVFEDSVKGAEAATAAGMQVVMYPEKTIPRPEFEKFGFILNSLKTIKLQDFSLPSLPEDKLY</sequence>
<dbReference type="SFLD" id="SFLDG01129">
    <property type="entry name" value="C1.5:_HAD__Beta-PGM__Phosphata"/>
    <property type="match status" value="1"/>
</dbReference>
<dbReference type="InterPro" id="IPR041492">
    <property type="entry name" value="HAD_2"/>
</dbReference>
<name>A0AAW1DTW4_9HEMI</name>
<gene>
    <name evidence="1" type="ORF">O3M35_001139</name>
</gene>
<evidence type="ECO:0000313" key="2">
    <source>
        <dbReference type="Proteomes" id="UP001461498"/>
    </source>
</evidence>
<dbReference type="AlphaFoldDB" id="A0AAW1DTW4"/>
<comment type="caution">
    <text evidence="1">The sequence shown here is derived from an EMBL/GenBank/DDBJ whole genome shotgun (WGS) entry which is preliminary data.</text>
</comment>
<proteinExistence type="predicted"/>
<reference evidence="1 2" key="1">
    <citation type="submission" date="2022-12" db="EMBL/GenBank/DDBJ databases">
        <title>Chromosome-level genome assembly of true bugs.</title>
        <authorList>
            <person name="Ma L."/>
            <person name="Li H."/>
        </authorList>
    </citation>
    <scope>NUCLEOTIDE SEQUENCE [LARGE SCALE GENOMIC DNA]</scope>
    <source>
        <strain evidence="1">Lab_2022b</strain>
    </source>
</reference>
<dbReference type="Gene3D" id="1.10.150.240">
    <property type="entry name" value="Putative phosphatase, domain 2"/>
    <property type="match status" value="1"/>
</dbReference>
<dbReference type="PANTHER" id="PTHR18901:SF38">
    <property type="entry name" value="PSEUDOURIDINE-5'-PHOSPHATASE"/>
    <property type="match status" value="1"/>
</dbReference>
<dbReference type="SFLD" id="SFLDS00003">
    <property type="entry name" value="Haloacid_Dehalogenase"/>
    <property type="match status" value="1"/>
</dbReference>
<dbReference type="GO" id="GO:0016791">
    <property type="term" value="F:phosphatase activity"/>
    <property type="evidence" value="ECO:0007669"/>
    <property type="project" value="TreeGrafter"/>
</dbReference>
<dbReference type="SUPFAM" id="SSF56784">
    <property type="entry name" value="HAD-like"/>
    <property type="match status" value="1"/>
</dbReference>
<organism evidence="1 2">
    <name type="scientific">Rhynocoris fuscipes</name>
    <dbReference type="NCBI Taxonomy" id="488301"/>
    <lineage>
        <taxon>Eukaryota</taxon>
        <taxon>Metazoa</taxon>
        <taxon>Ecdysozoa</taxon>
        <taxon>Arthropoda</taxon>
        <taxon>Hexapoda</taxon>
        <taxon>Insecta</taxon>
        <taxon>Pterygota</taxon>
        <taxon>Neoptera</taxon>
        <taxon>Paraneoptera</taxon>
        <taxon>Hemiptera</taxon>
        <taxon>Heteroptera</taxon>
        <taxon>Panheteroptera</taxon>
        <taxon>Cimicomorpha</taxon>
        <taxon>Reduviidae</taxon>
        <taxon>Harpactorinae</taxon>
        <taxon>Harpactorini</taxon>
        <taxon>Rhynocoris</taxon>
    </lineage>
</organism>
<dbReference type="Pfam" id="PF13419">
    <property type="entry name" value="HAD_2"/>
    <property type="match status" value="1"/>
</dbReference>
<dbReference type="InterPro" id="IPR023214">
    <property type="entry name" value="HAD_sf"/>
</dbReference>
<keyword evidence="2" id="KW-1185">Reference proteome</keyword>
<dbReference type="InterPro" id="IPR036412">
    <property type="entry name" value="HAD-like_sf"/>
</dbReference>
<dbReference type="Gene3D" id="3.40.50.1000">
    <property type="entry name" value="HAD superfamily/HAD-like"/>
    <property type="match status" value="1"/>
</dbReference>
<dbReference type="PANTHER" id="PTHR18901">
    <property type="entry name" value="2-DEOXYGLUCOSE-6-PHOSPHATE PHOSPHATASE 2"/>
    <property type="match status" value="1"/>
</dbReference>
<accession>A0AAW1DTW4</accession>
<dbReference type="NCBIfam" id="TIGR01509">
    <property type="entry name" value="HAD-SF-IA-v3"/>
    <property type="match status" value="1"/>
</dbReference>
<protein>
    <submittedName>
        <fullName evidence="1">Uncharacterized protein</fullName>
    </submittedName>
</protein>
<evidence type="ECO:0000313" key="1">
    <source>
        <dbReference type="EMBL" id="KAK9512805.1"/>
    </source>
</evidence>
<dbReference type="InterPro" id="IPR006439">
    <property type="entry name" value="HAD-SF_hydro_IA"/>
</dbReference>